<dbReference type="PANTHER" id="PTHR39068">
    <property type="entry name" value="LARVAL/PUPAL CUTICLE PROTEIN H1C-LIKE PROTEIN-RELATED"/>
    <property type="match status" value="1"/>
</dbReference>
<evidence type="ECO:0000313" key="4">
    <source>
        <dbReference type="Proteomes" id="UP000694920"/>
    </source>
</evidence>
<dbReference type="InterPro" id="IPR022727">
    <property type="entry name" value="Cuticle_C1"/>
</dbReference>
<dbReference type="AlphaFoldDB" id="A0AAJ7BQY5"/>
<keyword evidence="3" id="KW-0732">Signal</keyword>
<evidence type="ECO:0000256" key="3">
    <source>
        <dbReference type="SAM" id="SignalP"/>
    </source>
</evidence>
<protein>
    <submittedName>
        <fullName evidence="5">Cuticle protein 67-like</fullName>
    </submittedName>
</protein>
<evidence type="ECO:0000313" key="5">
    <source>
        <dbReference type="RefSeq" id="XP_015592225.1"/>
    </source>
</evidence>
<gene>
    <name evidence="5" type="primary">LOC107266347</name>
</gene>
<accession>A0AAJ7BQY5</accession>
<dbReference type="GeneID" id="107266347"/>
<evidence type="ECO:0000256" key="2">
    <source>
        <dbReference type="ARBA" id="ARBA00022737"/>
    </source>
</evidence>
<keyword evidence="4" id="KW-1185">Reference proteome</keyword>
<dbReference type="GO" id="GO:0042302">
    <property type="term" value="F:structural constituent of cuticle"/>
    <property type="evidence" value="ECO:0007669"/>
    <property type="project" value="UniProtKB-KW"/>
</dbReference>
<name>A0AAJ7BQY5_CEPCN</name>
<dbReference type="KEGG" id="ccin:107266347"/>
<proteinExistence type="predicted"/>
<sequence>MSLKFVILACAVAAANAGYLGAPVAQYAVPHALTATSDNILRSPGNLAQVATQTKTISTPYSSSSKSDIRVSNPGVYAHAAPLAYAHAPVAHAAPLAYAHAPVVHGSPLAYSAGPVAPSHLGLSGLGYSPAVAVSHVSYSSPVGVSYGW</sequence>
<feature type="signal peptide" evidence="3">
    <location>
        <begin position="1"/>
        <end position="17"/>
    </location>
</feature>
<feature type="chain" id="PRO_5042530192" evidence="3">
    <location>
        <begin position="18"/>
        <end position="149"/>
    </location>
</feature>
<dbReference type="Proteomes" id="UP000694920">
    <property type="component" value="Unplaced"/>
</dbReference>
<dbReference type="Pfam" id="PF11018">
    <property type="entry name" value="Cuticle_3"/>
    <property type="match status" value="1"/>
</dbReference>
<evidence type="ECO:0000256" key="1">
    <source>
        <dbReference type="ARBA" id="ARBA00022460"/>
    </source>
</evidence>
<organism evidence="4 5">
    <name type="scientific">Cephus cinctus</name>
    <name type="common">Wheat stem sawfly</name>
    <dbReference type="NCBI Taxonomy" id="211228"/>
    <lineage>
        <taxon>Eukaryota</taxon>
        <taxon>Metazoa</taxon>
        <taxon>Ecdysozoa</taxon>
        <taxon>Arthropoda</taxon>
        <taxon>Hexapoda</taxon>
        <taxon>Insecta</taxon>
        <taxon>Pterygota</taxon>
        <taxon>Neoptera</taxon>
        <taxon>Endopterygota</taxon>
        <taxon>Hymenoptera</taxon>
        <taxon>Cephoidea</taxon>
        <taxon>Cephidae</taxon>
        <taxon>Cephus</taxon>
    </lineage>
</organism>
<keyword evidence="2" id="KW-0677">Repeat</keyword>
<keyword evidence="1" id="KW-0193">Cuticle</keyword>
<reference evidence="5" key="1">
    <citation type="submission" date="2025-08" db="UniProtKB">
        <authorList>
            <consortium name="RefSeq"/>
        </authorList>
    </citation>
    <scope>IDENTIFICATION</scope>
</reference>
<dbReference type="PANTHER" id="PTHR39068:SF5">
    <property type="entry name" value="PUPAL CUTICLE PROTEIN C1B-LIKE PROTEIN"/>
    <property type="match status" value="1"/>
</dbReference>
<dbReference type="RefSeq" id="XP_015592225.1">
    <property type="nucleotide sequence ID" value="XM_015736739.2"/>
</dbReference>